<comment type="caution">
    <text evidence="1">The sequence shown here is derived from an EMBL/GenBank/DDBJ whole genome shotgun (WGS) entry which is preliminary data.</text>
</comment>
<dbReference type="SUPFAM" id="SSF55961">
    <property type="entry name" value="Bet v1-like"/>
    <property type="match status" value="1"/>
</dbReference>
<sequence>MRKFFVAVFTVFSLLFIGAIVVGFFLPKDFTVSRSIEVQATPEEVYALVGDLEQWPVWGPWKDADEALQVTLGERTKGVGASQSWVGTDGDGRLVFTKADPQLGIEFDLLFNEDAFANVSSITYEKRGDGLLVTWEMSGEVPAPVVGGYMAWMMPDMVSPMFDNGLAKLKAAAEN</sequence>
<dbReference type="Proteomes" id="UP000622317">
    <property type="component" value="Unassembled WGS sequence"/>
</dbReference>
<dbReference type="InterPro" id="IPR019587">
    <property type="entry name" value="Polyketide_cyclase/dehydratase"/>
</dbReference>
<accession>A0A927F5Q4</accession>
<dbReference type="RefSeq" id="WP_191615288.1">
    <property type="nucleotide sequence ID" value="NZ_JACYFG010000002.1"/>
</dbReference>
<dbReference type="CDD" id="cd07818">
    <property type="entry name" value="SRPBCC_1"/>
    <property type="match status" value="1"/>
</dbReference>
<reference evidence="1" key="1">
    <citation type="submission" date="2020-09" db="EMBL/GenBank/DDBJ databases">
        <title>Pelagicoccus enzymogenes sp. nov. with an EPS production, isolated from marine sediment.</title>
        <authorList>
            <person name="Feng X."/>
        </authorList>
    </citation>
    <scope>NUCLEOTIDE SEQUENCE</scope>
    <source>
        <strain evidence="1">NFK12</strain>
    </source>
</reference>
<dbReference type="EMBL" id="JACYFG010000002">
    <property type="protein sequence ID" value="MBD5778166.1"/>
    <property type="molecule type" value="Genomic_DNA"/>
</dbReference>
<gene>
    <name evidence="1" type="ORF">IEN85_01480</name>
</gene>
<dbReference type="AlphaFoldDB" id="A0A927F5Q4"/>
<dbReference type="InterPro" id="IPR023393">
    <property type="entry name" value="START-like_dom_sf"/>
</dbReference>
<dbReference type="Pfam" id="PF10604">
    <property type="entry name" value="Polyketide_cyc2"/>
    <property type="match status" value="1"/>
</dbReference>
<organism evidence="1 2">
    <name type="scientific">Pelagicoccus enzymogenes</name>
    <dbReference type="NCBI Taxonomy" id="2773457"/>
    <lineage>
        <taxon>Bacteria</taxon>
        <taxon>Pseudomonadati</taxon>
        <taxon>Verrucomicrobiota</taxon>
        <taxon>Opitutia</taxon>
        <taxon>Puniceicoccales</taxon>
        <taxon>Pelagicoccaceae</taxon>
        <taxon>Pelagicoccus</taxon>
    </lineage>
</organism>
<evidence type="ECO:0000313" key="2">
    <source>
        <dbReference type="Proteomes" id="UP000622317"/>
    </source>
</evidence>
<protein>
    <submittedName>
        <fullName evidence="1">SRPBCC family protein</fullName>
    </submittedName>
</protein>
<proteinExistence type="predicted"/>
<name>A0A927F5Q4_9BACT</name>
<dbReference type="Gene3D" id="3.30.530.20">
    <property type="match status" value="1"/>
</dbReference>
<keyword evidence="2" id="KW-1185">Reference proteome</keyword>
<evidence type="ECO:0000313" key="1">
    <source>
        <dbReference type="EMBL" id="MBD5778166.1"/>
    </source>
</evidence>